<sequence length="151" mass="17781">MFNSKKNVLIEDFSHFYLYRLKMFPNSKHVLDNEFEIEEKLASISRVDDEINCINYEFVESTDKENYHVQLSDVVCGFIRLYFDFLEFSSINEVEKFSVGLNHLQKTNLQLFFSLIDNSINEAALLLHRVIVPIDEHKATVLNERLNITNI</sequence>
<evidence type="ECO:0000313" key="1">
    <source>
        <dbReference type="EMBL" id="VVV06788.1"/>
    </source>
</evidence>
<organism evidence="1">
    <name type="scientific">Aliivibrio wodanis</name>
    <dbReference type="NCBI Taxonomy" id="80852"/>
    <lineage>
        <taxon>Bacteria</taxon>
        <taxon>Pseudomonadati</taxon>
        <taxon>Pseudomonadota</taxon>
        <taxon>Gammaproteobacteria</taxon>
        <taxon>Vibrionales</taxon>
        <taxon>Vibrionaceae</taxon>
        <taxon>Aliivibrio</taxon>
    </lineage>
</organism>
<geneLocation type="plasmid" evidence="1">
    <name>pAWOD_1</name>
</geneLocation>
<name>A0A5Q4ZY46_9GAMM</name>
<reference evidence="1" key="1">
    <citation type="submission" date="2019-09" db="EMBL/GenBank/DDBJ databases">
        <authorList>
            <person name="Hjerde E."/>
        </authorList>
    </citation>
    <scope>NUCLEOTIDE SEQUENCE [LARGE SCALE GENOMIC DNA]</scope>
    <source>
        <strain evidence="1">06/09/160</strain>
        <plasmid evidence="1">pAWOD_1</plasmid>
    </source>
</reference>
<protein>
    <submittedName>
        <fullName evidence="1">Uncharacterized protein</fullName>
    </submittedName>
</protein>
<keyword evidence="1" id="KW-0614">Plasmid</keyword>
<accession>A0A5Q4ZY46</accession>
<gene>
    <name evidence="1" type="ORF">AW0309160_04282</name>
</gene>
<dbReference type="EMBL" id="LR721752">
    <property type="protein sequence ID" value="VVV06788.1"/>
    <property type="molecule type" value="Genomic_DNA"/>
</dbReference>
<dbReference type="AlphaFoldDB" id="A0A5Q4ZY46"/>
<proteinExistence type="predicted"/>